<evidence type="ECO:0000256" key="6">
    <source>
        <dbReference type="SAM" id="Phobius"/>
    </source>
</evidence>
<feature type="region of interest" description="Disordered" evidence="5">
    <location>
        <begin position="104"/>
        <end position="123"/>
    </location>
</feature>
<dbReference type="GO" id="GO:0005385">
    <property type="term" value="F:zinc ion transmembrane transporter activity"/>
    <property type="evidence" value="ECO:0007669"/>
    <property type="project" value="TreeGrafter"/>
</dbReference>
<evidence type="ECO:0000256" key="2">
    <source>
        <dbReference type="ARBA" id="ARBA00022692"/>
    </source>
</evidence>
<accession>A0A4R2KL65</accession>
<dbReference type="InterPro" id="IPR003689">
    <property type="entry name" value="ZIP"/>
</dbReference>
<dbReference type="AlphaFoldDB" id="A0A4R2KL65"/>
<dbReference type="Pfam" id="PF02535">
    <property type="entry name" value="Zip"/>
    <property type="match status" value="1"/>
</dbReference>
<feature type="transmembrane region" description="Helical" evidence="6">
    <location>
        <begin position="133"/>
        <end position="159"/>
    </location>
</feature>
<keyword evidence="3 6" id="KW-1133">Transmembrane helix</keyword>
<evidence type="ECO:0000256" key="1">
    <source>
        <dbReference type="ARBA" id="ARBA00004141"/>
    </source>
</evidence>
<dbReference type="RefSeq" id="WP_117319513.1">
    <property type="nucleotide sequence ID" value="NZ_QQSW01000029.1"/>
</dbReference>
<comment type="caution">
    <text evidence="7">The sequence shown here is derived from an EMBL/GenBank/DDBJ whole genome shotgun (WGS) entry which is preliminary data.</text>
</comment>
<feature type="transmembrane region" description="Helical" evidence="6">
    <location>
        <begin position="6"/>
        <end position="27"/>
    </location>
</feature>
<evidence type="ECO:0000256" key="4">
    <source>
        <dbReference type="ARBA" id="ARBA00023136"/>
    </source>
</evidence>
<gene>
    <name evidence="7" type="ORF">EV688_12249</name>
</gene>
<dbReference type="EMBL" id="SLWX01000022">
    <property type="protein sequence ID" value="TCO71439.1"/>
    <property type="molecule type" value="Genomic_DNA"/>
</dbReference>
<evidence type="ECO:0000313" key="8">
    <source>
        <dbReference type="Proteomes" id="UP000294980"/>
    </source>
</evidence>
<evidence type="ECO:0000256" key="5">
    <source>
        <dbReference type="SAM" id="MobiDB-lite"/>
    </source>
</evidence>
<dbReference type="PANTHER" id="PTHR11040">
    <property type="entry name" value="ZINC/IRON TRANSPORTER"/>
    <property type="match status" value="1"/>
</dbReference>
<comment type="subcellular location">
    <subcellularLocation>
        <location evidence="1">Membrane</location>
        <topology evidence="1">Multi-pass membrane protein</topology>
    </subcellularLocation>
</comment>
<feature type="transmembrane region" description="Helical" evidence="6">
    <location>
        <begin position="69"/>
        <end position="88"/>
    </location>
</feature>
<dbReference type="PANTHER" id="PTHR11040:SF44">
    <property type="entry name" value="PROTEIN ZNTC-RELATED"/>
    <property type="match status" value="1"/>
</dbReference>
<dbReference type="Proteomes" id="UP000294980">
    <property type="component" value="Unassembled WGS sequence"/>
</dbReference>
<evidence type="ECO:0000313" key="7">
    <source>
        <dbReference type="EMBL" id="TCO71439.1"/>
    </source>
</evidence>
<proteinExistence type="predicted"/>
<feature type="transmembrane region" description="Helical" evidence="6">
    <location>
        <begin position="165"/>
        <end position="183"/>
    </location>
</feature>
<name>A0A4R2KL65_9GAMM</name>
<dbReference type="OrthoDB" id="5739025at2"/>
<feature type="transmembrane region" description="Helical" evidence="6">
    <location>
        <begin position="204"/>
        <end position="222"/>
    </location>
</feature>
<dbReference type="GO" id="GO:0016020">
    <property type="term" value="C:membrane"/>
    <property type="evidence" value="ECO:0007669"/>
    <property type="project" value="UniProtKB-SubCell"/>
</dbReference>
<keyword evidence="2 6" id="KW-0812">Transmembrane</keyword>
<protein>
    <submittedName>
        <fullName evidence="7">Zinc and cadmium transporter</fullName>
    </submittedName>
</protein>
<reference evidence="7 8" key="1">
    <citation type="submission" date="2019-03" db="EMBL/GenBank/DDBJ databases">
        <title>Genomic Encyclopedia of Type Strains, Phase IV (KMG-IV): sequencing the most valuable type-strain genomes for metagenomic binning, comparative biology and taxonomic classification.</title>
        <authorList>
            <person name="Goeker M."/>
        </authorList>
    </citation>
    <scope>NUCLEOTIDE SEQUENCE [LARGE SCALE GENOMIC DNA]</scope>
    <source>
        <strain evidence="7 8">DSM 23344</strain>
    </source>
</reference>
<feature type="transmembrane region" description="Helical" evidence="6">
    <location>
        <begin position="39"/>
        <end position="57"/>
    </location>
</feature>
<sequence length="313" mass="33280">MTDYPGTLLVFYSAAIAAASLLGGLLPNVVRMTHTRTQLAMSLVSGLMLGVAFYHLLPHSIVMRPVPDAIDFSLWWLVVGLVVMLLLLRAFHFHQHEIDPDPVASSSAHEACHPHGHAHGQDSTDTPVAAHRLSWVGIAFGLGLHTLIDGVALGAALLGAETADVGNLLGAGVFLAILLHKPLDAMSITAIMQSGGWGRGAMKLVNIGFALLCPLGALLFYYGVDLVAIDPVDMVSAALAFAAGAFICIALSDLLPEVHFHSHDRVKLTVVFLLGVGIAYAIVNLEPAGAHQHNAAVIQTDWRNSSPEELRER</sequence>
<feature type="transmembrane region" description="Helical" evidence="6">
    <location>
        <begin position="234"/>
        <end position="254"/>
    </location>
</feature>
<keyword evidence="8" id="KW-1185">Reference proteome</keyword>
<keyword evidence="4 6" id="KW-0472">Membrane</keyword>
<evidence type="ECO:0000256" key="3">
    <source>
        <dbReference type="ARBA" id="ARBA00022989"/>
    </source>
</evidence>
<organism evidence="7 8">
    <name type="scientific">Chromatocurvus halotolerans</name>
    <dbReference type="NCBI Taxonomy" id="1132028"/>
    <lineage>
        <taxon>Bacteria</taxon>
        <taxon>Pseudomonadati</taxon>
        <taxon>Pseudomonadota</taxon>
        <taxon>Gammaproteobacteria</taxon>
        <taxon>Cellvibrionales</taxon>
        <taxon>Halieaceae</taxon>
        <taxon>Chromatocurvus</taxon>
    </lineage>
</organism>
<feature type="transmembrane region" description="Helical" evidence="6">
    <location>
        <begin position="266"/>
        <end position="283"/>
    </location>
</feature>